<dbReference type="InterPro" id="IPR035897">
    <property type="entry name" value="Toll_tir_struct_dom_sf"/>
</dbReference>
<dbReference type="Pfam" id="PF01582">
    <property type="entry name" value="TIR"/>
    <property type="match status" value="1"/>
</dbReference>
<dbReference type="PROSITE" id="PS00028">
    <property type="entry name" value="ZINC_FINGER_C2H2_1"/>
    <property type="match status" value="1"/>
</dbReference>
<dbReference type="PANTHER" id="PTHR11017:SF579">
    <property type="entry name" value="TIR DOMAIN-CONTAINING PROTEIN"/>
    <property type="match status" value="1"/>
</dbReference>
<dbReference type="InterPro" id="IPR000157">
    <property type="entry name" value="TIR_dom"/>
</dbReference>
<organism evidence="3 4">
    <name type="scientific">Ceratodon purpureus</name>
    <name type="common">Fire moss</name>
    <name type="synonym">Dicranum purpureum</name>
    <dbReference type="NCBI Taxonomy" id="3225"/>
    <lineage>
        <taxon>Eukaryota</taxon>
        <taxon>Viridiplantae</taxon>
        <taxon>Streptophyta</taxon>
        <taxon>Embryophyta</taxon>
        <taxon>Bryophyta</taxon>
        <taxon>Bryophytina</taxon>
        <taxon>Bryopsida</taxon>
        <taxon>Dicranidae</taxon>
        <taxon>Pseudoditrichales</taxon>
        <taxon>Ditrichaceae</taxon>
        <taxon>Ceratodon</taxon>
    </lineage>
</organism>
<dbReference type="InterPro" id="IPR002182">
    <property type="entry name" value="NB-ARC"/>
</dbReference>
<dbReference type="SUPFAM" id="SSF52200">
    <property type="entry name" value="Toll/Interleukin receptor TIR domain"/>
    <property type="match status" value="1"/>
</dbReference>
<dbReference type="PROSITE" id="PS51450">
    <property type="entry name" value="LRR"/>
    <property type="match status" value="1"/>
</dbReference>
<dbReference type="InterPro" id="IPR001611">
    <property type="entry name" value="Leu-rich_rpt"/>
</dbReference>
<feature type="domain" description="TIR" evidence="2">
    <location>
        <begin position="37"/>
        <end position="210"/>
    </location>
</feature>
<feature type="compositionally biased region" description="Low complexity" evidence="1">
    <location>
        <begin position="9"/>
        <end position="26"/>
    </location>
</feature>
<dbReference type="AlphaFoldDB" id="A0A8T0GKF1"/>
<evidence type="ECO:0000313" key="4">
    <source>
        <dbReference type="Proteomes" id="UP000822688"/>
    </source>
</evidence>
<accession>A0A8T0GKF1</accession>
<dbReference type="InterPro" id="IPR032675">
    <property type="entry name" value="LRR_dom_sf"/>
</dbReference>
<comment type="caution">
    <text evidence="3">The sequence shown here is derived from an EMBL/GenBank/DDBJ whole genome shotgun (WGS) entry which is preliminary data.</text>
</comment>
<dbReference type="Proteomes" id="UP000822688">
    <property type="component" value="Chromosome 10"/>
</dbReference>
<proteinExistence type="predicted"/>
<dbReference type="InterPro" id="IPR013087">
    <property type="entry name" value="Znf_C2H2_type"/>
</dbReference>
<dbReference type="GO" id="GO:0043531">
    <property type="term" value="F:ADP binding"/>
    <property type="evidence" value="ECO:0007669"/>
    <property type="project" value="InterPro"/>
</dbReference>
<dbReference type="SMART" id="SM00255">
    <property type="entry name" value="TIR"/>
    <property type="match status" value="1"/>
</dbReference>
<dbReference type="Gene3D" id="3.80.10.10">
    <property type="entry name" value="Ribonuclease Inhibitor"/>
    <property type="match status" value="2"/>
</dbReference>
<feature type="region of interest" description="Disordered" evidence="1">
    <location>
        <begin position="1"/>
        <end position="31"/>
    </location>
</feature>
<reference evidence="3" key="1">
    <citation type="submission" date="2020-06" db="EMBL/GenBank/DDBJ databases">
        <title>WGS assembly of Ceratodon purpureus strain R40.</title>
        <authorList>
            <person name="Carey S.B."/>
            <person name="Jenkins J."/>
            <person name="Shu S."/>
            <person name="Lovell J.T."/>
            <person name="Sreedasyam A."/>
            <person name="Maumus F."/>
            <person name="Tiley G.P."/>
            <person name="Fernandez-Pozo N."/>
            <person name="Barry K."/>
            <person name="Chen C."/>
            <person name="Wang M."/>
            <person name="Lipzen A."/>
            <person name="Daum C."/>
            <person name="Saski C.A."/>
            <person name="Payton A.C."/>
            <person name="Mcbreen J.C."/>
            <person name="Conrad R.E."/>
            <person name="Kollar L.M."/>
            <person name="Olsson S."/>
            <person name="Huttunen S."/>
            <person name="Landis J.B."/>
            <person name="Wickett N.J."/>
            <person name="Johnson M.G."/>
            <person name="Rensing S.A."/>
            <person name="Grimwood J."/>
            <person name="Schmutz J."/>
            <person name="Mcdaniel S.F."/>
        </authorList>
    </citation>
    <scope>NUCLEOTIDE SEQUENCE</scope>
    <source>
        <strain evidence="3">R40</strain>
    </source>
</reference>
<dbReference type="GO" id="GO:0007165">
    <property type="term" value="P:signal transduction"/>
    <property type="evidence" value="ECO:0007669"/>
    <property type="project" value="InterPro"/>
</dbReference>
<gene>
    <name evidence="3" type="ORF">KC19_10G148400</name>
</gene>
<dbReference type="InterPro" id="IPR044974">
    <property type="entry name" value="Disease_R_plants"/>
</dbReference>
<evidence type="ECO:0000256" key="1">
    <source>
        <dbReference type="SAM" id="MobiDB-lite"/>
    </source>
</evidence>
<evidence type="ECO:0000259" key="2">
    <source>
        <dbReference type="PROSITE" id="PS50104"/>
    </source>
</evidence>
<dbReference type="InterPro" id="IPR027417">
    <property type="entry name" value="P-loop_NTPase"/>
</dbReference>
<keyword evidence="4" id="KW-1185">Reference proteome</keyword>
<protein>
    <recommendedName>
        <fullName evidence="2">TIR domain-containing protein</fullName>
    </recommendedName>
</protein>
<dbReference type="PRINTS" id="PR00364">
    <property type="entry name" value="DISEASERSIST"/>
</dbReference>
<dbReference type="Gene3D" id="3.40.50.10140">
    <property type="entry name" value="Toll/interleukin-1 receptor homology (TIR) domain"/>
    <property type="match status" value="1"/>
</dbReference>
<dbReference type="Gene3D" id="3.40.50.300">
    <property type="entry name" value="P-loop containing nucleotide triphosphate hydrolases"/>
    <property type="match status" value="1"/>
</dbReference>
<dbReference type="PROSITE" id="PS50104">
    <property type="entry name" value="TIR"/>
    <property type="match status" value="1"/>
</dbReference>
<dbReference type="SUPFAM" id="SSF52540">
    <property type="entry name" value="P-loop containing nucleoside triphosphate hydrolases"/>
    <property type="match status" value="1"/>
</dbReference>
<dbReference type="PANTHER" id="PTHR11017">
    <property type="entry name" value="LEUCINE-RICH REPEAT-CONTAINING PROTEIN"/>
    <property type="match status" value="1"/>
</dbReference>
<sequence>MFNRLAKLQSMEQQSVASSSLSNPNSVDDGEDAALQPKHKVFLSHSSFQKGFVEHLCVELEGCYRFPFFDKRRESLPIGEDFPRHIFDAIQQCHVGVVILSEEFFTSKWPMTELVAMYERVLHEVEKGKSDFKVIPVFFRTSPKVLDDLGKCSEWLSCWHELAEKNSKRVQVEKWEDALKYLRKLNGLIYDGLSEVRFVKEVVDEICKLVPPEIRMEDSHIQGRSRLCNVIQSGIEAVRKDNIHGVCVMGLYGMGGVGKTSICKALCNEFFTKFHGKVCHAELHRSNEEDLLREVLKTLTNTSGEQLNEFSVDQMRNALREGFIKDAFFLALDNMSDKDASIPEVQSYLSGRLPSGSIVLVTARSKDWLLRVWPYIDENKCIQMPELMLEEAKSLFAKSSDAELKNDVDEHLILRCMNRCYFRKEDGKGSCHYHPLALDVLGRQLSRLPNLDDWVILLDRIDEDIFNQSRENNPPIFSILRKSFDALSPGDQLLFMDVALYLPNEDSYICGGGYNVFEWLGMVHKVQRVDDVVRALERLKAKSLLERFGDSRKSLLERFGDGRKERIGMHDLWRAFCVAETEGGKIGRRRWMYETVNCSSEVVEASPSGTCWKNVKRMAFVGDDPRSSKKTNFGHFPNVTVLKIWGIRWRMSENVVINLSGVIHLKSLEISCYDSYNLVIQGLPRNLLFFTFECVRLGQSPPTEQFVKQIACLEDLQFLCLICYPGRKLPDMRSMVSLRVAKFILCENAVTVTGLSSKLSNLRLLDLRDCAQLSSCPGVGDLIALEELQCEDCWRLERLPNLRKLTNLRKLDIDGCGLITELPGLGDLVALEELYASVGGRHFGARLKLPDLGKLKNLRVLDLSGRRLQAVPGLDSLISLQKVDADFQEVLDRPNLRLLTKLQQLNIRGWSSTELREIANLAMLRRLDIGDCKGVDELPDLQGLISLQKLTLRYCEFVHATSLKELSTLEEIQITGCTQLEVLPDLQGLTRLNSLGISDCNMLRGWPDLPSAQYTEESSSKRQKILQHAVGSTSGLPDQSSISRTLELQQSSRCHRHRSFLPVGDIVPLGLTSKRAARSEQLPSLDPPLALPLWLPDEVVEL</sequence>
<dbReference type="EMBL" id="CM026431">
    <property type="protein sequence ID" value="KAG0560026.1"/>
    <property type="molecule type" value="Genomic_DNA"/>
</dbReference>
<dbReference type="GO" id="GO:0006952">
    <property type="term" value="P:defense response"/>
    <property type="evidence" value="ECO:0007669"/>
    <property type="project" value="InterPro"/>
</dbReference>
<name>A0A8T0GKF1_CERPU</name>
<dbReference type="Pfam" id="PF00931">
    <property type="entry name" value="NB-ARC"/>
    <property type="match status" value="1"/>
</dbReference>
<evidence type="ECO:0000313" key="3">
    <source>
        <dbReference type="EMBL" id="KAG0560026.1"/>
    </source>
</evidence>
<dbReference type="SUPFAM" id="SSF52058">
    <property type="entry name" value="L domain-like"/>
    <property type="match status" value="1"/>
</dbReference>